<sequence length="93" mass="10220">MLKAPKSLLSLGSMLNDSICLKEQKVISERERVRFEQQKFRVQNFLHGMQDVMNACNTSANVATPPATTPMIQGFITGPAFMVPQADPSCSCS</sequence>
<accession>A0A835JB72</accession>
<dbReference type="PANTHER" id="PTHR35117">
    <property type="entry name" value="MYOSIN-M HEAVY PROTEIN"/>
    <property type="match status" value="1"/>
</dbReference>
<proteinExistence type="predicted"/>
<dbReference type="PANTHER" id="PTHR35117:SF1">
    <property type="entry name" value="MYOSIN-M HEAVY PROTEIN"/>
    <property type="match status" value="1"/>
</dbReference>
<gene>
    <name evidence="1" type="ORF">SADUNF_Sadunf16G0091500</name>
</gene>
<dbReference type="AlphaFoldDB" id="A0A835JB72"/>
<evidence type="ECO:0000313" key="2">
    <source>
        <dbReference type="Proteomes" id="UP000657918"/>
    </source>
</evidence>
<protein>
    <submittedName>
        <fullName evidence="1">Uncharacterized protein</fullName>
    </submittedName>
</protein>
<name>A0A835JB72_9ROSI</name>
<dbReference type="OrthoDB" id="10256725at2759"/>
<reference evidence="1 2" key="1">
    <citation type="submission" date="2020-10" db="EMBL/GenBank/DDBJ databases">
        <title>Plant Genome Project.</title>
        <authorList>
            <person name="Zhang R.-G."/>
        </authorList>
    </citation>
    <scope>NUCLEOTIDE SEQUENCE [LARGE SCALE GENOMIC DNA]</scope>
    <source>
        <strain evidence="1">FAFU-HL-1</strain>
        <tissue evidence="1">Leaf</tissue>
    </source>
</reference>
<evidence type="ECO:0000313" key="1">
    <source>
        <dbReference type="EMBL" id="KAF9665144.1"/>
    </source>
</evidence>
<comment type="caution">
    <text evidence="1">The sequence shown here is derived from an EMBL/GenBank/DDBJ whole genome shotgun (WGS) entry which is preliminary data.</text>
</comment>
<keyword evidence="2" id="KW-1185">Reference proteome</keyword>
<dbReference type="Proteomes" id="UP000657918">
    <property type="component" value="Chromosome 16"/>
</dbReference>
<dbReference type="EMBL" id="JADGMS010000016">
    <property type="protein sequence ID" value="KAF9665144.1"/>
    <property type="molecule type" value="Genomic_DNA"/>
</dbReference>
<organism evidence="1 2">
    <name type="scientific">Salix dunnii</name>
    <dbReference type="NCBI Taxonomy" id="1413687"/>
    <lineage>
        <taxon>Eukaryota</taxon>
        <taxon>Viridiplantae</taxon>
        <taxon>Streptophyta</taxon>
        <taxon>Embryophyta</taxon>
        <taxon>Tracheophyta</taxon>
        <taxon>Spermatophyta</taxon>
        <taxon>Magnoliopsida</taxon>
        <taxon>eudicotyledons</taxon>
        <taxon>Gunneridae</taxon>
        <taxon>Pentapetalae</taxon>
        <taxon>rosids</taxon>
        <taxon>fabids</taxon>
        <taxon>Malpighiales</taxon>
        <taxon>Salicaceae</taxon>
        <taxon>Saliceae</taxon>
        <taxon>Salix</taxon>
    </lineage>
</organism>